<protein>
    <submittedName>
        <fullName evidence="4">ATP-binding cassette domain-containing protein</fullName>
    </submittedName>
</protein>
<evidence type="ECO:0000313" key="5">
    <source>
        <dbReference type="Proteomes" id="UP001060164"/>
    </source>
</evidence>
<evidence type="ECO:0000256" key="1">
    <source>
        <dbReference type="ARBA" id="ARBA00022741"/>
    </source>
</evidence>
<keyword evidence="1" id="KW-0547">Nucleotide-binding</keyword>
<dbReference type="RefSeq" id="WP_028528428.1">
    <property type="nucleotide sequence ID" value="NZ_CABLBR010000011.1"/>
</dbReference>
<sequence length="485" mass="55976">MYEILRADRLCIQSPAENHIHNLSFSIFKGEVLGVLGLGGAGRSSLARMLVGLERIHSGAMWVDGRRVVFNSIREGQKSGIYLIQYESKLIPRQNIAENFTILHKQHRKLVLNRQNVLQQLNQISIEYDIQAEPERRIETLILYQKHMLELAIAAYSGAKVIVLNQVDASYSEKEYQAYENKIRMMQKMGVSFFIIHTDIIRAQSLSDRIMVMRKGEKAGIFYSDQVKPKYLHKILTGVEKFEQNNRENFIRPEVVLEAMHLNVPGIAADITFSLKKGEVIGFIDEKYATYEKMLLLIKGEYGLAGGKLYLNNTEVAPFRRLEIARRGIRYIDRESSLDNVFLDLSVEENLQLETYKVYRHMGIGINKRLSQYAMKRKTGLYLSRSKLMTAVCKLDRNERTMIALNRWRMAETELLLLNSPAMPADVVLRKHIWNYVTQMRREGIPIIYSSSNTEEMFALCDCVYMVVDGVIKKCLRGIPGERYE</sequence>
<dbReference type="EMBL" id="CP102290">
    <property type="protein sequence ID" value="UWP57927.1"/>
    <property type="molecule type" value="Genomic_DNA"/>
</dbReference>
<evidence type="ECO:0000259" key="3">
    <source>
        <dbReference type="PROSITE" id="PS50893"/>
    </source>
</evidence>
<dbReference type="Proteomes" id="UP001060164">
    <property type="component" value="Chromosome"/>
</dbReference>
<evidence type="ECO:0000313" key="4">
    <source>
        <dbReference type="EMBL" id="UWP57927.1"/>
    </source>
</evidence>
<proteinExistence type="predicted"/>
<gene>
    <name evidence="4" type="ORF">NQ502_11000</name>
</gene>
<feature type="domain" description="ABC transporter" evidence="3">
    <location>
        <begin position="5"/>
        <end position="240"/>
    </location>
</feature>
<dbReference type="GO" id="GO:0005524">
    <property type="term" value="F:ATP binding"/>
    <property type="evidence" value="ECO:0007669"/>
    <property type="project" value="UniProtKB-KW"/>
</dbReference>
<dbReference type="Pfam" id="PF00005">
    <property type="entry name" value="ABC_tran"/>
    <property type="match status" value="1"/>
</dbReference>
<dbReference type="PANTHER" id="PTHR43790">
    <property type="entry name" value="CARBOHYDRATE TRANSPORT ATP-BINDING PROTEIN MG119-RELATED"/>
    <property type="match status" value="1"/>
</dbReference>
<dbReference type="Gene3D" id="3.40.50.300">
    <property type="entry name" value="P-loop containing nucleotide triphosphate hydrolases"/>
    <property type="match status" value="2"/>
</dbReference>
<evidence type="ECO:0000256" key="2">
    <source>
        <dbReference type="ARBA" id="ARBA00022840"/>
    </source>
</evidence>
<dbReference type="InterPro" id="IPR003439">
    <property type="entry name" value="ABC_transporter-like_ATP-bd"/>
</dbReference>
<reference evidence="4" key="1">
    <citation type="journal article" date="2022" name="Cell">
        <title>Design, construction, and in vivo augmentation of a complex gut microbiome.</title>
        <authorList>
            <person name="Cheng A.G."/>
            <person name="Ho P.Y."/>
            <person name="Aranda-Diaz A."/>
            <person name="Jain S."/>
            <person name="Yu F.B."/>
            <person name="Meng X."/>
            <person name="Wang M."/>
            <person name="Iakiviak M."/>
            <person name="Nagashima K."/>
            <person name="Zhao A."/>
            <person name="Murugkar P."/>
            <person name="Patil A."/>
            <person name="Atabakhsh K."/>
            <person name="Weakley A."/>
            <person name="Yan J."/>
            <person name="Brumbaugh A.R."/>
            <person name="Higginbottom S."/>
            <person name="Dimas A."/>
            <person name="Shiver A.L."/>
            <person name="Deutschbauer A."/>
            <person name="Neff N."/>
            <person name="Sonnenburg J.L."/>
            <person name="Huang K.C."/>
            <person name="Fischbach M.A."/>
        </authorList>
    </citation>
    <scope>NUCLEOTIDE SEQUENCE</scope>
    <source>
        <strain evidence="4">DSM 19829</strain>
    </source>
</reference>
<dbReference type="PANTHER" id="PTHR43790:SF8">
    <property type="entry name" value="SUGAR ABC TRANSPORTER ATP-BINDING PROTEIN"/>
    <property type="match status" value="1"/>
</dbReference>
<keyword evidence="2 4" id="KW-0067">ATP-binding</keyword>
<feature type="domain" description="ABC transporter" evidence="3">
    <location>
        <begin position="251"/>
        <end position="485"/>
    </location>
</feature>
<organism evidence="4 5">
    <name type="scientific">Ruminococcus gauvreauii</name>
    <dbReference type="NCBI Taxonomy" id="438033"/>
    <lineage>
        <taxon>Bacteria</taxon>
        <taxon>Bacillati</taxon>
        <taxon>Bacillota</taxon>
        <taxon>Clostridia</taxon>
        <taxon>Eubacteriales</taxon>
        <taxon>Oscillospiraceae</taxon>
        <taxon>Ruminococcus</taxon>
    </lineage>
</organism>
<dbReference type="PROSITE" id="PS50893">
    <property type="entry name" value="ABC_TRANSPORTER_2"/>
    <property type="match status" value="2"/>
</dbReference>
<dbReference type="InterPro" id="IPR050107">
    <property type="entry name" value="ABC_carbohydrate_import_ATPase"/>
</dbReference>
<accession>A0ABY5VCC4</accession>
<dbReference type="SUPFAM" id="SSF52540">
    <property type="entry name" value="P-loop containing nucleoside triphosphate hydrolases"/>
    <property type="match status" value="2"/>
</dbReference>
<name>A0ABY5VCC4_9FIRM</name>
<dbReference type="InterPro" id="IPR027417">
    <property type="entry name" value="P-loop_NTPase"/>
</dbReference>
<keyword evidence="5" id="KW-1185">Reference proteome</keyword>